<dbReference type="EMBL" id="ATAM02000012">
    <property type="protein sequence ID" value="KAL0241961.1"/>
    <property type="molecule type" value="Genomic_DNA"/>
</dbReference>
<organism evidence="2 3">
    <name type="scientific">Cryptococcus tetragattii IND107</name>
    <dbReference type="NCBI Taxonomy" id="1296105"/>
    <lineage>
        <taxon>Eukaryota</taxon>
        <taxon>Fungi</taxon>
        <taxon>Dikarya</taxon>
        <taxon>Basidiomycota</taxon>
        <taxon>Agaricomycotina</taxon>
        <taxon>Tremellomycetes</taxon>
        <taxon>Tremellales</taxon>
        <taxon>Cryptococcaceae</taxon>
        <taxon>Cryptococcus</taxon>
        <taxon>Cryptococcus gattii species complex</taxon>
    </lineage>
</organism>
<name>A0ABR3BMY0_9TREE</name>
<reference evidence="2" key="2">
    <citation type="submission" date="2024-01" db="EMBL/GenBank/DDBJ databases">
        <title>Comparative genomics of Cryptococcus and Kwoniella reveals pathogenesis evolution and contrasting modes of karyotype evolution via chromosome fusion or intercentromeric recombination.</title>
        <authorList>
            <person name="Coelho M.A."/>
            <person name="David-Palma M."/>
            <person name="Shea T."/>
            <person name="Bowers K."/>
            <person name="Mcginley-Smith S."/>
            <person name="Mohammad A.W."/>
            <person name="Gnirke A."/>
            <person name="Yurkov A.M."/>
            <person name="Nowrousian M."/>
            <person name="Sun S."/>
            <person name="Cuomo C.A."/>
            <person name="Heitman J."/>
        </authorList>
    </citation>
    <scope>NUCLEOTIDE SEQUENCE</scope>
    <source>
        <strain evidence="2">IND107</strain>
    </source>
</reference>
<feature type="compositionally biased region" description="Basic and acidic residues" evidence="1">
    <location>
        <begin position="122"/>
        <end position="133"/>
    </location>
</feature>
<keyword evidence="3" id="KW-1185">Reference proteome</keyword>
<protein>
    <recommendedName>
        <fullName evidence="4">Ribosome biogenesis protein NOP53</fullName>
    </recommendedName>
</protein>
<accession>A0ABR3BMY0</accession>
<sequence>MRLRFWCPEAGLPSGLSRREWVGTNPRNPLGKGRAFLTKEIAVAGRKGKRTVEKASKYSKKALANWVVSQRATITRVETDVPIWVEICEAPVAEQQRSADEAHLGQKLLQVEEALSAKFIKREDADDNTDARLEPSQATQRRQEKAAMRKVRAEADLVLAEEERERARQRTARYRARQRGENVPKFPRGTPANPNSFHCRMKSALRPWERVGEDLKERIWAKRRQVLLAGGTWGDEEEEELRKTWAGRIEKAKAEELEQFGSLLDPASDTGRGRLIGPPKGTAAIDQRVYARKKAAALGLSGPALRRFPPRLDR</sequence>
<feature type="region of interest" description="Disordered" evidence="1">
    <location>
        <begin position="172"/>
        <end position="197"/>
    </location>
</feature>
<evidence type="ECO:0008006" key="4">
    <source>
        <dbReference type="Google" id="ProtNLM"/>
    </source>
</evidence>
<proteinExistence type="predicted"/>
<gene>
    <name evidence="2" type="ORF">I308_106135</name>
</gene>
<evidence type="ECO:0000313" key="3">
    <source>
        <dbReference type="Proteomes" id="UP000054399"/>
    </source>
</evidence>
<evidence type="ECO:0000313" key="2">
    <source>
        <dbReference type="EMBL" id="KAL0241961.1"/>
    </source>
</evidence>
<dbReference type="Proteomes" id="UP000054399">
    <property type="component" value="Unassembled WGS sequence"/>
</dbReference>
<feature type="region of interest" description="Disordered" evidence="1">
    <location>
        <begin position="122"/>
        <end position="145"/>
    </location>
</feature>
<dbReference type="RefSeq" id="XP_066611343.1">
    <property type="nucleotide sequence ID" value="XM_066760582.1"/>
</dbReference>
<reference evidence="2" key="1">
    <citation type="submission" date="2015-01" db="EMBL/GenBank/DDBJ databases">
        <authorList>
            <consortium name="The Broad Institute Genomics Platform"/>
            <person name="Cuomo C."/>
            <person name="Litvintseva A."/>
            <person name="Chen Y."/>
            <person name="Heitman J."/>
            <person name="Sun S."/>
            <person name="Springer D."/>
            <person name="Dromer F."/>
            <person name="Young S."/>
            <person name="Zeng Q."/>
            <person name="Gargeya S."/>
            <person name="Abouelleil A."/>
            <person name="Alvarado L."/>
            <person name="Chapman S.B."/>
            <person name="Gainer-Dewar J."/>
            <person name="Goldberg J."/>
            <person name="Griggs A."/>
            <person name="Gujja S."/>
            <person name="Hansen M."/>
            <person name="Howarth C."/>
            <person name="Imamovic A."/>
            <person name="Larimer J."/>
            <person name="Murphy C."/>
            <person name="Naylor J."/>
            <person name="Pearson M."/>
            <person name="Priest M."/>
            <person name="Roberts A."/>
            <person name="Saif S."/>
            <person name="Shea T."/>
            <person name="Sykes S."/>
            <person name="Wortman J."/>
            <person name="Nusbaum C."/>
            <person name="Birren B."/>
        </authorList>
    </citation>
    <scope>NUCLEOTIDE SEQUENCE</scope>
    <source>
        <strain evidence="2">IND107</strain>
    </source>
</reference>
<comment type="caution">
    <text evidence="2">The sequence shown here is derived from an EMBL/GenBank/DDBJ whole genome shotgun (WGS) entry which is preliminary data.</text>
</comment>
<dbReference type="GeneID" id="91992990"/>
<evidence type="ECO:0000256" key="1">
    <source>
        <dbReference type="SAM" id="MobiDB-lite"/>
    </source>
</evidence>